<sequence length="298" mass="32941">MSSGESVLLTDLPDLSPNSSPGNSDTENKNDVPPTSDSEMPCDNRAGISQGEKSNFIGAQPYIIHKDKGPVLRSPRSLKKDTTYTPYSRTWKTYNGPIRKKLPSPITKIATKIKPIGSSVPKHFSQHAVEELTKSLSFMLPDKDDLTPDNVQKAFEIQTAKREKLRCKVQFSAWNIKLSSGMMGLHQNILNASHTNLIKVDKEVLVPKGFMDENGMSYADPDDDPHAGISPGSLYGDNGWSSDGIPDNYNSDTIPSNEYNSEYEDEKNAMVSPCPQILVLIVTITQFPDISFPFYSPL</sequence>
<accession>F8NPZ6</accession>
<dbReference type="EMBL" id="GL945431">
    <property type="protein sequence ID" value="EGO27784.1"/>
    <property type="molecule type" value="Genomic_DNA"/>
</dbReference>
<gene>
    <name evidence="2" type="ORF">SERLADRAFT_435542</name>
</gene>
<name>F8NPZ6_SERL9</name>
<feature type="compositionally biased region" description="Polar residues" evidence="1">
    <location>
        <begin position="16"/>
        <end position="25"/>
    </location>
</feature>
<reference evidence="2" key="1">
    <citation type="submission" date="2011-04" db="EMBL/GenBank/DDBJ databases">
        <title>Evolution of plant cell wall degrading machinery underlies the functional diversity of forest fungi.</title>
        <authorList>
            <consortium name="US DOE Joint Genome Institute (JGI-PGF)"/>
            <person name="Eastwood D.C."/>
            <person name="Floudas D."/>
            <person name="Binder M."/>
            <person name="Majcherczyk A."/>
            <person name="Schneider P."/>
            <person name="Aerts A."/>
            <person name="Asiegbu F.O."/>
            <person name="Baker S.E."/>
            <person name="Barry K."/>
            <person name="Bendiksby M."/>
            <person name="Blumentritt M."/>
            <person name="Coutinho P.M."/>
            <person name="Cullen D."/>
            <person name="Cullen D."/>
            <person name="Gathman A."/>
            <person name="Goodell B."/>
            <person name="Henrissat B."/>
            <person name="Ihrmark K."/>
            <person name="Kauserud H."/>
            <person name="Kohler A."/>
            <person name="LaButti K."/>
            <person name="Lapidus A."/>
            <person name="Lavin J.L."/>
            <person name="Lee Y.-H."/>
            <person name="Lindquist E."/>
            <person name="Lilly W."/>
            <person name="Lucas S."/>
            <person name="Morin E."/>
            <person name="Murat C."/>
            <person name="Oguiza J.A."/>
            <person name="Park J."/>
            <person name="Pisabarro A.G."/>
            <person name="Riley R."/>
            <person name="Rosling A."/>
            <person name="Salamov A."/>
            <person name="Schmidt O."/>
            <person name="Schmutz J."/>
            <person name="Skrede I."/>
            <person name="Stenlid J."/>
            <person name="Wiebenga A."/>
            <person name="Xie X."/>
            <person name="Kues U."/>
            <person name="Hibbett D.S."/>
            <person name="Hoffmeister D."/>
            <person name="Hogberg N."/>
            <person name="Martin F."/>
            <person name="Grigoriev I.V."/>
            <person name="Watkinson S.C."/>
        </authorList>
    </citation>
    <scope>NUCLEOTIDE SEQUENCE</scope>
    <source>
        <strain evidence="2">S7.9</strain>
    </source>
</reference>
<proteinExistence type="predicted"/>
<organism>
    <name type="scientific">Serpula lacrymans var. lacrymans (strain S7.9)</name>
    <name type="common">Dry rot fungus</name>
    <dbReference type="NCBI Taxonomy" id="578457"/>
    <lineage>
        <taxon>Eukaryota</taxon>
        <taxon>Fungi</taxon>
        <taxon>Dikarya</taxon>
        <taxon>Basidiomycota</taxon>
        <taxon>Agaricomycotina</taxon>
        <taxon>Agaricomycetes</taxon>
        <taxon>Agaricomycetidae</taxon>
        <taxon>Boletales</taxon>
        <taxon>Coniophorineae</taxon>
        <taxon>Serpulaceae</taxon>
        <taxon>Serpula</taxon>
    </lineage>
</organism>
<dbReference type="AlphaFoldDB" id="F8NPZ6"/>
<evidence type="ECO:0000313" key="2">
    <source>
        <dbReference type="EMBL" id="EGO27784.1"/>
    </source>
</evidence>
<dbReference type="GeneID" id="18814555"/>
<evidence type="ECO:0000256" key="1">
    <source>
        <dbReference type="SAM" id="MobiDB-lite"/>
    </source>
</evidence>
<protein>
    <submittedName>
        <fullName evidence="2">Uncharacterized protein</fullName>
    </submittedName>
</protein>
<dbReference type="KEGG" id="sla:SERLADRAFT_435542"/>
<dbReference type="RefSeq" id="XP_007315875.1">
    <property type="nucleotide sequence ID" value="XM_007315813.1"/>
</dbReference>
<dbReference type="Proteomes" id="UP000008064">
    <property type="component" value="Unassembled WGS sequence"/>
</dbReference>
<feature type="region of interest" description="Disordered" evidence="1">
    <location>
        <begin position="1"/>
        <end position="50"/>
    </location>
</feature>
<dbReference type="HOGENOM" id="CLU_934351_0_0_1"/>